<name>A0ACC2REJ1_9FUNG</name>
<evidence type="ECO:0000313" key="1">
    <source>
        <dbReference type="EMBL" id="KAJ9048484.1"/>
    </source>
</evidence>
<comment type="caution">
    <text evidence="1">The sequence shown here is derived from an EMBL/GenBank/DDBJ whole genome shotgun (WGS) entry which is preliminary data.</text>
</comment>
<keyword evidence="2" id="KW-1185">Reference proteome</keyword>
<gene>
    <name evidence="1" type="ORF">DSO57_1034717</name>
</gene>
<protein>
    <submittedName>
        <fullName evidence="1">Uncharacterized protein</fullName>
    </submittedName>
</protein>
<dbReference type="EMBL" id="QTSX02007393">
    <property type="protein sequence ID" value="KAJ9048484.1"/>
    <property type="molecule type" value="Genomic_DNA"/>
</dbReference>
<reference evidence="1" key="1">
    <citation type="submission" date="2022-04" db="EMBL/GenBank/DDBJ databases">
        <title>Genome of the entomopathogenic fungus Entomophthora muscae.</title>
        <authorList>
            <person name="Elya C."/>
            <person name="Lovett B.R."/>
            <person name="Lee E."/>
            <person name="Macias A.M."/>
            <person name="Hajek A.E."/>
            <person name="De Bivort B.L."/>
            <person name="Kasson M.T."/>
            <person name="De Fine Licht H.H."/>
            <person name="Stajich J.E."/>
        </authorList>
    </citation>
    <scope>NUCLEOTIDE SEQUENCE</scope>
    <source>
        <strain evidence="1">Berkeley</strain>
    </source>
</reference>
<proteinExistence type="predicted"/>
<accession>A0ACC2REJ1</accession>
<evidence type="ECO:0000313" key="2">
    <source>
        <dbReference type="Proteomes" id="UP001165960"/>
    </source>
</evidence>
<dbReference type="Proteomes" id="UP001165960">
    <property type="component" value="Unassembled WGS sequence"/>
</dbReference>
<organism evidence="1 2">
    <name type="scientific">Entomophthora muscae</name>
    <dbReference type="NCBI Taxonomy" id="34485"/>
    <lineage>
        <taxon>Eukaryota</taxon>
        <taxon>Fungi</taxon>
        <taxon>Fungi incertae sedis</taxon>
        <taxon>Zoopagomycota</taxon>
        <taxon>Entomophthoromycotina</taxon>
        <taxon>Entomophthoromycetes</taxon>
        <taxon>Entomophthorales</taxon>
        <taxon>Entomophthoraceae</taxon>
        <taxon>Entomophthora</taxon>
    </lineage>
</organism>
<sequence>MLMGKHQLQDLNPETLRAASLQDWLPSHLQFPGLKPERDLNLGNLLRLSIFPHCTKKLAQKPAKPLNSLEDLAHTIDERFVLTYPSQVANNDVLNSVPTWEEYLIN</sequence>